<dbReference type="Pfam" id="PF13723">
    <property type="entry name" value="Ketoacyl-synt_2"/>
    <property type="match status" value="1"/>
</dbReference>
<dbReference type="InterPro" id="IPR014030">
    <property type="entry name" value="Ketoacyl_synth_N"/>
</dbReference>
<evidence type="ECO:0000313" key="3">
    <source>
        <dbReference type="Proteomes" id="UP000603602"/>
    </source>
</evidence>
<sequence>MSLSATPTIPLAARIAGIGLIGPGLDDWTAARAVLAGEAALEPATTRIPAPDLLPPAERRRLGAVVKLAISVGLQAVRNAEADAAQLATVFASSGGDGANCHAICETLAGEDRLISPTRFHNSVNNAASGYWGIATRAMAASTTVSAFDGSTGAGLLESFALLADGNEPVLLVIYDHPYPAPLAATRPMPDAFGMALLLVPPAQGEGPLLTLSGFTDAAPDTLADPALEAMRREIPAARALPLLGRLARGEAGTVVIDYLDRLGLQLALTELAA</sequence>
<feature type="domain" description="Beta-ketoacyl synthase-like N-terminal" evidence="1">
    <location>
        <begin position="43"/>
        <end position="216"/>
    </location>
</feature>
<organism evidence="2 3">
    <name type="scientific">Thauera sedimentorum</name>
    <dbReference type="NCBI Taxonomy" id="2767595"/>
    <lineage>
        <taxon>Bacteria</taxon>
        <taxon>Pseudomonadati</taxon>
        <taxon>Pseudomonadota</taxon>
        <taxon>Betaproteobacteria</taxon>
        <taxon>Rhodocyclales</taxon>
        <taxon>Zoogloeaceae</taxon>
        <taxon>Thauera</taxon>
    </lineage>
</organism>
<comment type="caution">
    <text evidence="2">The sequence shown here is derived from an EMBL/GenBank/DDBJ whole genome shotgun (WGS) entry which is preliminary data.</text>
</comment>
<protein>
    <submittedName>
        <fullName evidence="2">Beta-ketoacyl synthase chain length factor</fullName>
    </submittedName>
</protein>
<dbReference type="EMBL" id="JACYTO010000002">
    <property type="protein sequence ID" value="MBD8504172.1"/>
    <property type="molecule type" value="Genomic_DNA"/>
</dbReference>
<dbReference type="InterPro" id="IPR016039">
    <property type="entry name" value="Thiolase-like"/>
</dbReference>
<name>A0ABR9BFG1_9RHOO</name>
<keyword evidence="3" id="KW-1185">Reference proteome</keyword>
<dbReference type="SUPFAM" id="SSF53901">
    <property type="entry name" value="Thiolase-like"/>
    <property type="match status" value="1"/>
</dbReference>
<evidence type="ECO:0000259" key="1">
    <source>
        <dbReference type="Pfam" id="PF13723"/>
    </source>
</evidence>
<proteinExistence type="predicted"/>
<dbReference type="RefSeq" id="WP_187718944.1">
    <property type="nucleotide sequence ID" value="NZ_JACTAH010000002.1"/>
</dbReference>
<accession>A0ABR9BFG1</accession>
<dbReference type="Proteomes" id="UP000603602">
    <property type="component" value="Unassembled WGS sequence"/>
</dbReference>
<evidence type="ECO:0000313" key="2">
    <source>
        <dbReference type="EMBL" id="MBD8504172.1"/>
    </source>
</evidence>
<reference evidence="3" key="1">
    <citation type="submission" date="2023-07" db="EMBL/GenBank/DDBJ databases">
        <title>Thauera sp. CAU 1555 isolated from sand of Yaerae Beach.</title>
        <authorList>
            <person name="Kim W."/>
        </authorList>
    </citation>
    <scope>NUCLEOTIDE SEQUENCE [LARGE SCALE GENOMIC DNA]</scope>
    <source>
        <strain evidence="3">CAU 1555</strain>
    </source>
</reference>
<gene>
    <name evidence="2" type="ORF">IFO67_14845</name>
</gene>